<evidence type="ECO:0000313" key="3">
    <source>
        <dbReference type="Proteomes" id="UP000000735"/>
    </source>
</evidence>
<dbReference type="InterPro" id="IPR013087">
    <property type="entry name" value="Znf_C2H2_type"/>
</dbReference>
<evidence type="ECO:0000259" key="1">
    <source>
        <dbReference type="SMART" id="SM00355"/>
    </source>
</evidence>
<name>Q6UG74_SSV2</name>
<dbReference type="GeneID" id="2658366"/>
<dbReference type="SMART" id="SM00355">
    <property type="entry name" value="ZnF_C2H2"/>
    <property type="match status" value="2"/>
</dbReference>
<feature type="domain" description="C2H2-type" evidence="1">
    <location>
        <begin position="5"/>
        <end position="28"/>
    </location>
</feature>
<organismHost>
    <name type="scientific">Saccharolobus islandicus</name>
    <name type="common">Sulfolobus islandicus</name>
    <dbReference type="NCBI Taxonomy" id="43080"/>
</organismHost>
<organism evidence="2 3">
    <name type="scientific">Sulfolobus virus-like particle SSV2</name>
    <dbReference type="NCBI Taxonomy" id="244590"/>
    <lineage>
        <taxon>Viruses</taxon>
        <taxon>Viruses incertae sedis</taxon>
        <taxon>Fuselloviridae</taxon>
        <taxon>Alphafusellovirus</taxon>
        <taxon>Alphafusellovirus reykjanesense</taxon>
    </lineage>
</organism>
<dbReference type="OrthoDB" id="22332at10239"/>
<dbReference type="KEGG" id="vg:2658366"/>
<dbReference type="Proteomes" id="UP000000735">
    <property type="component" value="Segment"/>
</dbReference>
<accession>Q6UG74</accession>
<dbReference type="EMBL" id="AY370762">
    <property type="protein sequence ID" value="AAQ73266.1"/>
    <property type="molecule type" value="Genomic_DNA"/>
</dbReference>
<proteinExistence type="predicted"/>
<keyword evidence="3" id="KW-1185">Reference proteome</keyword>
<evidence type="ECO:0000313" key="2">
    <source>
        <dbReference type="EMBL" id="AAQ73266.1"/>
    </source>
</evidence>
<sequence length="82" mass="9890">MIYMFKCPICGFTSVTLFAVKQHARKNHILTKCPVCNTEYRHLNQHFYFQSDMEHLIYCYLFGSYKLPFHVRLAIKRKLQVE</sequence>
<feature type="domain" description="C2H2-type" evidence="1">
    <location>
        <begin position="31"/>
        <end position="46"/>
    </location>
</feature>
<reference evidence="2 3" key="1">
    <citation type="journal article" date="2003" name="Res. Microbiol.">
        <title>Relationships between fuselloviruses infecting the extremely thermophilic archaeon Sulfolobus: SSV1 and SSV2.</title>
        <authorList>
            <person name="Stedman K.M."/>
            <person name="She Q."/>
            <person name="Phan H."/>
            <person name="Arnold H.P."/>
            <person name="Holz I."/>
            <person name="Garrett R.A."/>
            <person name="Zillig W."/>
        </authorList>
    </citation>
    <scope>NUCLEOTIDE SEQUENCE</scope>
</reference>
<protein>
    <submittedName>
        <fullName evidence="2">ORF 82b</fullName>
    </submittedName>
</protein>
<dbReference type="RefSeq" id="NP_944471.1">
    <property type="nucleotide sequence ID" value="NC_005265.1"/>
</dbReference>